<gene>
    <name evidence="2" type="ORF">QBC40DRAFT_345766</name>
</gene>
<keyword evidence="3" id="KW-1185">Reference proteome</keyword>
<sequence length="425" mass="48688">MTPKRLRILQPLTSKPWQLITTARRHFASSSDIKTNHKPKSAKPSLYDVLFPKAPTPKPTTASPSNRNTTSPKDDPEPPRISLQDDDELGEWMKQLHFTFLHDSNKTDTQDQKADVPTVLILSAPRDLQESDFYRVAPQGQHVQGWTSGPDKVIQLRSQTHLTPLELYYLFFPSRASATYYLSLLKQQHSHSRSLLLSHLSSSPLSRPSSPIPYSLIPPTTPTIPSTLHPVSSLTSHYFTHHLPQSPLPPSSRLLPLLHPLSPHLSFPPIDFPQQNFVLLRLTNGKLPPRSLYHFLHLDTLQNRNRLPWALLTREQQKKYKILQLSPLPATRSYVKLPEGYTQKQQQQQQQQQQGQEGEEGEETTQIKLKPSDLGEKGELKVYSRFLLGFEHPAEAKRFARCWHKKELVDTLRDQRVICNTTVLW</sequence>
<proteinExistence type="predicted"/>
<evidence type="ECO:0000256" key="1">
    <source>
        <dbReference type="SAM" id="MobiDB-lite"/>
    </source>
</evidence>
<evidence type="ECO:0000313" key="3">
    <source>
        <dbReference type="Proteomes" id="UP001303160"/>
    </source>
</evidence>
<feature type="region of interest" description="Disordered" evidence="1">
    <location>
        <begin position="339"/>
        <end position="371"/>
    </location>
</feature>
<comment type="caution">
    <text evidence="2">The sequence shown here is derived from an EMBL/GenBank/DDBJ whole genome shotgun (WGS) entry which is preliminary data.</text>
</comment>
<evidence type="ECO:0000313" key="2">
    <source>
        <dbReference type="EMBL" id="KAK4204198.1"/>
    </source>
</evidence>
<organism evidence="2 3">
    <name type="scientific">Triangularia verruculosa</name>
    <dbReference type="NCBI Taxonomy" id="2587418"/>
    <lineage>
        <taxon>Eukaryota</taxon>
        <taxon>Fungi</taxon>
        <taxon>Dikarya</taxon>
        <taxon>Ascomycota</taxon>
        <taxon>Pezizomycotina</taxon>
        <taxon>Sordariomycetes</taxon>
        <taxon>Sordariomycetidae</taxon>
        <taxon>Sordariales</taxon>
        <taxon>Podosporaceae</taxon>
        <taxon>Triangularia</taxon>
    </lineage>
</organism>
<dbReference type="Proteomes" id="UP001303160">
    <property type="component" value="Unassembled WGS sequence"/>
</dbReference>
<accession>A0AAN6XNT4</accession>
<dbReference type="AlphaFoldDB" id="A0AAN6XNT4"/>
<dbReference type="EMBL" id="MU863884">
    <property type="protein sequence ID" value="KAK4204198.1"/>
    <property type="molecule type" value="Genomic_DNA"/>
</dbReference>
<reference evidence="2" key="1">
    <citation type="journal article" date="2023" name="Mol. Phylogenet. Evol.">
        <title>Genome-scale phylogeny and comparative genomics of the fungal order Sordariales.</title>
        <authorList>
            <person name="Hensen N."/>
            <person name="Bonometti L."/>
            <person name="Westerberg I."/>
            <person name="Brannstrom I.O."/>
            <person name="Guillou S."/>
            <person name="Cros-Aarteil S."/>
            <person name="Calhoun S."/>
            <person name="Haridas S."/>
            <person name="Kuo A."/>
            <person name="Mondo S."/>
            <person name="Pangilinan J."/>
            <person name="Riley R."/>
            <person name="LaButti K."/>
            <person name="Andreopoulos B."/>
            <person name="Lipzen A."/>
            <person name="Chen C."/>
            <person name="Yan M."/>
            <person name="Daum C."/>
            <person name="Ng V."/>
            <person name="Clum A."/>
            <person name="Steindorff A."/>
            <person name="Ohm R.A."/>
            <person name="Martin F."/>
            <person name="Silar P."/>
            <person name="Natvig D.O."/>
            <person name="Lalanne C."/>
            <person name="Gautier V."/>
            <person name="Ament-Velasquez S.L."/>
            <person name="Kruys A."/>
            <person name="Hutchinson M.I."/>
            <person name="Powell A.J."/>
            <person name="Barry K."/>
            <person name="Miller A.N."/>
            <person name="Grigoriev I.V."/>
            <person name="Debuchy R."/>
            <person name="Gladieux P."/>
            <person name="Hiltunen Thoren M."/>
            <person name="Johannesson H."/>
        </authorList>
    </citation>
    <scope>NUCLEOTIDE SEQUENCE</scope>
    <source>
        <strain evidence="2">CBS 315.58</strain>
    </source>
</reference>
<reference evidence="2" key="2">
    <citation type="submission" date="2023-05" db="EMBL/GenBank/DDBJ databases">
        <authorList>
            <consortium name="Lawrence Berkeley National Laboratory"/>
            <person name="Steindorff A."/>
            <person name="Hensen N."/>
            <person name="Bonometti L."/>
            <person name="Westerberg I."/>
            <person name="Brannstrom I.O."/>
            <person name="Guillou S."/>
            <person name="Cros-Aarteil S."/>
            <person name="Calhoun S."/>
            <person name="Haridas S."/>
            <person name="Kuo A."/>
            <person name="Mondo S."/>
            <person name="Pangilinan J."/>
            <person name="Riley R."/>
            <person name="Labutti K."/>
            <person name="Andreopoulos B."/>
            <person name="Lipzen A."/>
            <person name="Chen C."/>
            <person name="Yanf M."/>
            <person name="Daum C."/>
            <person name="Ng V."/>
            <person name="Clum A."/>
            <person name="Ohm R."/>
            <person name="Martin F."/>
            <person name="Silar P."/>
            <person name="Natvig D."/>
            <person name="Lalanne C."/>
            <person name="Gautier V."/>
            <person name="Ament-Velasquez S.L."/>
            <person name="Kruys A."/>
            <person name="Hutchinson M.I."/>
            <person name="Powell A.J."/>
            <person name="Barry K."/>
            <person name="Miller A.N."/>
            <person name="Grigoriev I.V."/>
            <person name="Debuchy R."/>
            <person name="Gladieux P."/>
            <person name="Thoren M.H."/>
            <person name="Johannesson H."/>
        </authorList>
    </citation>
    <scope>NUCLEOTIDE SEQUENCE</scope>
    <source>
        <strain evidence="2">CBS 315.58</strain>
    </source>
</reference>
<feature type="compositionally biased region" description="Low complexity" evidence="1">
    <location>
        <begin position="342"/>
        <end position="356"/>
    </location>
</feature>
<protein>
    <submittedName>
        <fullName evidence="2">Uncharacterized protein</fullName>
    </submittedName>
</protein>
<name>A0AAN6XNT4_9PEZI</name>
<feature type="region of interest" description="Disordered" evidence="1">
    <location>
        <begin position="26"/>
        <end position="84"/>
    </location>
</feature>